<reference evidence="2" key="1">
    <citation type="submission" date="2013-09" db="EMBL/GenBank/DDBJ databases">
        <title>Corchorus olitorius genome sequencing.</title>
        <authorList>
            <person name="Alam M."/>
            <person name="Haque M.S."/>
            <person name="Islam M.S."/>
            <person name="Emdad E.M."/>
            <person name="Islam M.M."/>
            <person name="Ahmed B."/>
            <person name="Halim A."/>
            <person name="Hossen Q.M.M."/>
            <person name="Hossain M.Z."/>
            <person name="Ahmed R."/>
            <person name="Khan M.M."/>
            <person name="Islam R."/>
            <person name="Rashid M.M."/>
            <person name="Khan S.A."/>
            <person name="Rahman M.S."/>
            <person name="Alam M."/>
            <person name="Yahiya A.S."/>
            <person name="Khan M.S."/>
            <person name="Azam M.S."/>
            <person name="Haque T."/>
            <person name="Lashkar M.Z.H."/>
            <person name="Akhand A.I."/>
            <person name="Morshed G."/>
            <person name="Roy S."/>
            <person name="Uddin K.S."/>
            <person name="Rabeya T."/>
            <person name="Hossain A.S."/>
            <person name="Chowdhury A."/>
            <person name="Snigdha A.R."/>
            <person name="Mortoza M.S."/>
            <person name="Matin S.A."/>
            <person name="Hoque S.M.E."/>
            <person name="Islam M.K."/>
            <person name="Roy D.K."/>
            <person name="Haider R."/>
            <person name="Moosa M.M."/>
            <person name="Elias S.M."/>
            <person name="Hasan A.M."/>
            <person name="Jahan S."/>
            <person name="Shafiuddin M."/>
            <person name="Mahmood N."/>
            <person name="Shommy N.S."/>
        </authorList>
    </citation>
    <scope>NUCLEOTIDE SEQUENCE [LARGE SCALE GENOMIC DNA]</scope>
    <source>
        <strain evidence="2">cv. O-4</strain>
    </source>
</reference>
<dbReference type="AlphaFoldDB" id="A0A1R3G4W5"/>
<name>A0A1R3G4W5_9ROSI</name>
<organism evidence="1 2">
    <name type="scientific">Corchorus olitorius</name>
    <dbReference type="NCBI Taxonomy" id="93759"/>
    <lineage>
        <taxon>Eukaryota</taxon>
        <taxon>Viridiplantae</taxon>
        <taxon>Streptophyta</taxon>
        <taxon>Embryophyta</taxon>
        <taxon>Tracheophyta</taxon>
        <taxon>Spermatophyta</taxon>
        <taxon>Magnoliopsida</taxon>
        <taxon>eudicotyledons</taxon>
        <taxon>Gunneridae</taxon>
        <taxon>Pentapetalae</taxon>
        <taxon>rosids</taxon>
        <taxon>malvids</taxon>
        <taxon>Malvales</taxon>
        <taxon>Malvaceae</taxon>
        <taxon>Grewioideae</taxon>
        <taxon>Apeibeae</taxon>
        <taxon>Corchorus</taxon>
    </lineage>
</organism>
<keyword evidence="2" id="KW-1185">Reference proteome</keyword>
<proteinExistence type="predicted"/>
<sequence length="97" mass="11554">MSDRVWETEVSVQCVEKKKKNLVSGPELCWFSVCISRDGKKERSEMNCVRMEMRESVMPREKWREKNRVPRVWRWMTDVHEPLEIGLGIGSGWIEVE</sequence>
<dbReference type="EMBL" id="AWUE01023653">
    <property type="protein sequence ID" value="OMO53114.1"/>
    <property type="molecule type" value="Genomic_DNA"/>
</dbReference>
<dbReference type="Proteomes" id="UP000187203">
    <property type="component" value="Unassembled WGS sequence"/>
</dbReference>
<evidence type="ECO:0000313" key="1">
    <source>
        <dbReference type="EMBL" id="OMO53114.1"/>
    </source>
</evidence>
<evidence type="ECO:0000313" key="2">
    <source>
        <dbReference type="Proteomes" id="UP000187203"/>
    </source>
</evidence>
<accession>A0A1R3G4W5</accession>
<gene>
    <name evidence="1" type="ORF">COLO4_36845</name>
</gene>
<comment type="caution">
    <text evidence="1">The sequence shown here is derived from an EMBL/GenBank/DDBJ whole genome shotgun (WGS) entry which is preliminary data.</text>
</comment>
<protein>
    <submittedName>
        <fullName evidence="1">Uncharacterized protein</fullName>
    </submittedName>
</protein>